<proteinExistence type="predicted"/>
<keyword evidence="1" id="KW-0812">Transmembrane</keyword>
<sequence>MVYTYESLQKYVVLSLLIEFSSAFLLLILQLSKGAFVCLIYVAIGSIVERSLSSLRALSLMNGAKKMGKRGRHEAEQEKTKFLGPQFCRSGIGILRKGEFSFVKPLTHEKHCIQIRKHVTNHGKIMHMEKKEDKWRKPRSVKGCG</sequence>
<evidence type="ECO:0000256" key="1">
    <source>
        <dbReference type="SAM" id="Phobius"/>
    </source>
</evidence>
<reference evidence="2 3" key="1">
    <citation type="submission" date="2015-01" db="EMBL/GenBank/DDBJ databases">
        <title>Evolution of Trichinella species and genotypes.</title>
        <authorList>
            <person name="Korhonen P.K."/>
            <person name="Edoardo P."/>
            <person name="Giuseppe L.R."/>
            <person name="Gasser R.B."/>
        </authorList>
    </citation>
    <scope>NUCLEOTIDE SEQUENCE [LARGE SCALE GENOMIC DNA]</scope>
    <source>
        <strain evidence="2">ISS2496</strain>
    </source>
</reference>
<dbReference type="Proteomes" id="UP000054783">
    <property type="component" value="Unassembled WGS sequence"/>
</dbReference>
<accession>A0A0V1A3D7</accession>
<keyword evidence="3" id="KW-1185">Reference proteome</keyword>
<evidence type="ECO:0000313" key="3">
    <source>
        <dbReference type="Proteomes" id="UP000054783"/>
    </source>
</evidence>
<dbReference type="STRING" id="990121.A0A0V1A3D7"/>
<dbReference type="AlphaFoldDB" id="A0A0V1A3D7"/>
<dbReference type="EMBL" id="JYDQ01000041">
    <property type="protein sequence ID" value="KRY18938.1"/>
    <property type="molecule type" value="Genomic_DNA"/>
</dbReference>
<name>A0A0V1A3D7_9BILA</name>
<keyword evidence="1" id="KW-0472">Membrane</keyword>
<keyword evidence="1" id="KW-1133">Transmembrane helix</keyword>
<organism evidence="2 3">
    <name type="scientific">Trichinella patagoniensis</name>
    <dbReference type="NCBI Taxonomy" id="990121"/>
    <lineage>
        <taxon>Eukaryota</taxon>
        <taxon>Metazoa</taxon>
        <taxon>Ecdysozoa</taxon>
        <taxon>Nematoda</taxon>
        <taxon>Enoplea</taxon>
        <taxon>Dorylaimia</taxon>
        <taxon>Trichinellida</taxon>
        <taxon>Trichinellidae</taxon>
        <taxon>Trichinella</taxon>
    </lineage>
</organism>
<gene>
    <name evidence="2" type="ORF">T12_1490</name>
</gene>
<comment type="caution">
    <text evidence="2">The sequence shown here is derived from an EMBL/GenBank/DDBJ whole genome shotgun (WGS) entry which is preliminary data.</text>
</comment>
<evidence type="ECO:0000313" key="2">
    <source>
        <dbReference type="EMBL" id="KRY18938.1"/>
    </source>
</evidence>
<feature type="transmembrane region" description="Helical" evidence="1">
    <location>
        <begin position="12"/>
        <end position="28"/>
    </location>
</feature>
<protein>
    <submittedName>
        <fullName evidence="2">Uncharacterized protein</fullName>
    </submittedName>
</protein>